<accession>A0A547QAZ9</accession>
<dbReference type="InterPro" id="IPR050428">
    <property type="entry name" value="TCS_sensor_his_kinase"/>
</dbReference>
<dbReference type="PANTHER" id="PTHR45436">
    <property type="entry name" value="SENSOR HISTIDINE KINASE YKOH"/>
    <property type="match status" value="1"/>
</dbReference>
<keyword evidence="6 11" id="KW-0812">Transmembrane</keyword>
<dbReference type="GO" id="GO:0000155">
    <property type="term" value="F:phosphorelay sensor kinase activity"/>
    <property type="evidence" value="ECO:0007669"/>
    <property type="project" value="InterPro"/>
</dbReference>
<dbReference type="InterPro" id="IPR036097">
    <property type="entry name" value="HisK_dim/P_sf"/>
</dbReference>
<dbReference type="InterPro" id="IPR003661">
    <property type="entry name" value="HisK_dim/P_dom"/>
</dbReference>
<evidence type="ECO:0000256" key="10">
    <source>
        <dbReference type="ARBA" id="ARBA00023136"/>
    </source>
</evidence>
<dbReference type="Gene3D" id="1.10.287.130">
    <property type="match status" value="1"/>
</dbReference>
<dbReference type="Gene3D" id="3.30.565.10">
    <property type="entry name" value="Histidine kinase-like ATPase, C-terminal domain"/>
    <property type="match status" value="1"/>
</dbReference>
<keyword evidence="15" id="KW-1185">Reference proteome</keyword>
<evidence type="ECO:0000259" key="13">
    <source>
        <dbReference type="PROSITE" id="PS50885"/>
    </source>
</evidence>
<dbReference type="SUPFAM" id="SSF55874">
    <property type="entry name" value="ATPase domain of HSP90 chaperone/DNA topoisomerase II/histidine kinase"/>
    <property type="match status" value="1"/>
</dbReference>
<keyword evidence="8 11" id="KW-1133">Transmembrane helix</keyword>
<dbReference type="Pfam" id="PF02518">
    <property type="entry name" value="HATPase_c"/>
    <property type="match status" value="1"/>
</dbReference>
<evidence type="ECO:0000256" key="9">
    <source>
        <dbReference type="ARBA" id="ARBA00023012"/>
    </source>
</evidence>
<protein>
    <recommendedName>
        <fullName evidence="3">histidine kinase</fullName>
        <ecNumber evidence="3">2.7.13.3</ecNumber>
    </recommendedName>
</protein>
<evidence type="ECO:0000256" key="4">
    <source>
        <dbReference type="ARBA" id="ARBA00022553"/>
    </source>
</evidence>
<evidence type="ECO:0000256" key="11">
    <source>
        <dbReference type="SAM" id="Phobius"/>
    </source>
</evidence>
<feature type="domain" description="HAMP" evidence="13">
    <location>
        <begin position="245"/>
        <end position="301"/>
    </location>
</feature>
<feature type="transmembrane region" description="Helical" evidence="11">
    <location>
        <begin position="46"/>
        <end position="67"/>
    </location>
</feature>
<evidence type="ECO:0000256" key="5">
    <source>
        <dbReference type="ARBA" id="ARBA00022679"/>
    </source>
</evidence>
<dbReference type="PROSITE" id="PS50885">
    <property type="entry name" value="HAMP"/>
    <property type="match status" value="1"/>
</dbReference>
<dbReference type="InterPro" id="IPR003660">
    <property type="entry name" value="HAMP_dom"/>
</dbReference>
<dbReference type="PANTHER" id="PTHR45436:SF5">
    <property type="entry name" value="SENSOR HISTIDINE KINASE TRCS"/>
    <property type="match status" value="1"/>
</dbReference>
<comment type="caution">
    <text evidence="14">The sequence shown here is derived from an EMBL/GenBank/DDBJ whole genome shotgun (WGS) entry which is preliminary data.</text>
</comment>
<gene>
    <name evidence="14" type="ORF">FEV53_00690</name>
</gene>
<dbReference type="Gene3D" id="6.10.340.10">
    <property type="match status" value="1"/>
</dbReference>
<keyword evidence="5" id="KW-0808">Transferase</keyword>
<dbReference type="CDD" id="cd00082">
    <property type="entry name" value="HisKA"/>
    <property type="match status" value="1"/>
</dbReference>
<organism evidence="14 15">
    <name type="scientific">Palleronia caenipelagi</name>
    <dbReference type="NCBI Taxonomy" id="2489174"/>
    <lineage>
        <taxon>Bacteria</taxon>
        <taxon>Pseudomonadati</taxon>
        <taxon>Pseudomonadota</taxon>
        <taxon>Alphaproteobacteria</taxon>
        <taxon>Rhodobacterales</taxon>
        <taxon>Roseobacteraceae</taxon>
        <taxon>Palleronia</taxon>
    </lineage>
</organism>
<keyword evidence="7" id="KW-0418">Kinase</keyword>
<name>A0A547QAZ9_9RHOB</name>
<dbReference type="EC" id="2.7.13.3" evidence="3"/>
<dbReference type="PROSITE" id="PS50109">
    <property type="entry name" value="HIS_KIN"/>
    <property type="match status" value="1"/>
</dbReference>
<dbReference type="SMART" id="SM00388">
    <property type="entry name" value="HisKA"/>
    <property type="match status" value="1"/>
</dbReference>
<dbReference type="Pfam" id="PF13755">
    <property type="entry name" value="Sensor_TM1"/>
    <property type="match status" value="1"/>
</dbReference>
<proteinExistence type="predicted"/>
<dbReference type="CDD" id="cd00075">
    <property type="entry name" value="HATPase"/>
    <property type="match status" value="1"/>
</dbReference>
<dbReference type="AlphaFoldDB" id="A0A547QAZ9"/>
<feature type="transmembrane region" description="Helical" evidence="11">
    <location>
        <begin position="224"/>
        <end position="244"/>
    </location>
</feature>
<evidence type="ECO:0000313" key="15">
    <source>
        <dbReference type="Proteomes" id="UP000318590"/>
    </source>
</evidence>
<dbReference type="InterPro" id="IPR004358">
    <property type="entry name" value="Sig_transdc_His_kin-like_C"/>
</dbReference>
<keyword evidence="10 11" id="KW-0472">Membrane</keyword>
<dbReference type="InterPro" id="IPR003594">
    <property type="entry name" value="HATPase_dom"/>
</dbReference>
<evidence type="ECO:0000256" key="6">
    <source>
        <dbReference type="ARBA" id="ARBA00022692"/>
    </source>
</evidence>
<dbReference type="Pfam" id="PF00512">
    <property type="entry name" value="HisKA"/>
    <property type="match status" value="1"/>
</dbReference>
<evidence type="ECO:0000256" key="1">
    <source>
        <dbReference type="ARBA" id="ARBA00000085"/>
    </source>
</evidence>
<dbReference type="InterPro" id="IPR025908">
    <property type="entry name" value="Sensor_TM1"/>
</dbReference>
<feature type="domain" description="Histidine kinase" evidence="12">
    <location>
        <begin position="309"/>
        <end position="531"/>
    </location>
</feature>
<evidence type="ECO:0000259" key="12">
    <source>
        <dbReference type="PROSITE" id="PS50109"/>
    </source>
</evidence>
<dbReference type="SMART" id="SM00387">
    <property type="entry name" value="HATPase_c"/>
    <property type="match status" value="1"/>
</dbReference>
<evidence type="ECO:0000256" key="8">
    <source>
        <dbReference type="ARBA" id="ARBA00022989"/>
    </source>
</evidence>
<reference evidence="14 15" key="1">
    <citation type="submission" date="2019-06" db="EMBL/GenBank/DDBJ databases">
        <title>Paenimaribius caenipelagi gen. nov., sp. nov., isolated from a tidal flat.</title>
        <authorList>
            <person name="Yoon J.-H."/>
        </authorList>
    </citation>
    <scope>NUCLEOTIDE SEQUENCE [LARGE SCALE GENOMIC DNA]</scope>
    <source>
        <strain evidence="14 15">JBTF-M29</strain>
    </source>
</reference>
<dbReference type="InterPro" id="IPR036890">
    <property type="entry name" value="HATPase_C_sf"/>
</dbReference>
<comment type="catalytic activity">
    <reaction evidence="1">
        <text>ATP + protein L-histidine = ADP + protein N-phospho-L-histidine.</text>
        <dbReference type="EC" id="2.7.13.3"/>
    </reaction>
</comment>
<evidence type="ECO:0000256" key="3">
    <source>
        <dbReference type="ARBA" id="ARBA00012438"/>
    </source>
</evidence>
<dbReference type="Proteomes" id="UP000318590">
    <property type="component" value="Unassembled WGS sequence"/>
</dbReference>
<keyword evidence="4" id="KW-0597">Phosphoprotein</keyword>
<dbReference type="EMBL" id="VFSV01000001">
    <property type="protein sequence ID" value="TRD23567.1"/>
    <property type="molecule type" value="Genomic_DNA"/>
</dbReference>
<comment type="subcellular location">
    <subcellularLocation>
        <location evidence="2">Membrane</location>
    </subcellularLocation>
</comment>
<evidence type="ECO:0000313" key="14">
    <source>
        <dbReference type="EMBL" id="TRD23567.1"/>
    </source>
</evidence>
<evidence type="ECO:0000256" key="2">
    <source>
        <dbReference type="ARBA" id="ARBA00004370"/>
    </source>
</evidence>
<sequence>MSLLSDQDMSDGGRALGPVSARGEGAHAFEGPTATPFRGWPLARRIVLLNFAALLIFAAGLTLFNPFRAPLLTDREQILTQRAELMASVFEAARWEGDAAAAGRLLGSLDLTGLVAVSVHSASGRVLVLRSGPEEQRSAGWISRAYAKLSGSALTTSVRPVPEVLAVTAMQNGGVELLRPLENSGTRLVGIAVPVYGPDKIAGAVGLVSDTAELSALLGEERRLVLLIAALALAASAALSVPLASAIAEPLADLAAAAQIRDGTGRDDRISLPDLSDRSDEIGELSVSLRGMVSALHTRIEANEQFAADVAHEIKNPLASLRSAVGALQIVDKEPQRTRLMEIIDMDVRRLDRLVSDISNASRLDAELVKEQEEPFDLSNTLTQIADHIGLDAANREITFIADLPSHDVRMNGLESRLAQVFVNLLTNALSFCKEGDTIRIWCRQRDHRVIVVVEDTGPGIPDAALEKIFERFYSERPEDQFGANSGLGLAISKQIVEAHGGVIWAENIRPSGAGPETPSLGARFVVGLPV</sequence>
<dbReference type="SUPFAM" id="SSF47384">
    <property type="entry name" value="Homodimeric domain of signal transducing histidine kinase"/>
    <property type="match status" value="1"/>
</dbReference>
<keyword evidence="9" id="KW-0902">Two-component regulatory system</keyword>
<dbReference type="OrthoDB" id="9805942at2"/>
<dbReference type="PRINTS" id="PR00344">
    <property type="entry name" value="BCTRLSENSOR"/>
</dbReference>
<evidence type="ECO:0000256" key="7">
    <source>
        <dbReference type="ARBA" id="ARBA00022777"/>
    </source>
</evidence>
<dbReference type="SMART" id="SM00304">
    <property type="entry name" value="HAMP"/>
    <property type="match status" value="1"/>
</dbReference>
<dbReference type="InterPro" id="IPR005467">
    <property type="entry name" value="His_kinase_dom"/>
</dbReference>
<dbReference type="GO" id="GO:0005886">
    <property type="term" value="C:plasma membrane"/>
    <property type="evidence" value="ECO:0007669"/>
    <property type="project" value="TreeGrafter"/>
</dbReference>
<dbReference type="CDD" id="cd06225">
    <property type="entry name" value="HAMP"/>
    <property type="match status" value="1"/>
</dbReference>